<dbReference type="Gene3D" id="3.40.50.150">
    <property type="entry name" value="Vaccinia Virus protein VP39"/>
    <property type="match status" value="1"/>
</dbReference>
<keyword evidence="2" id="KW-0808">Transferase</keyword>
<dbReference type="GO" id="GO:0008168">
    <property type="term" value="F:methyltransferase activity"/>
    <property type="evidence" value="ECO:0007669"/>
    <property type="project" value="UniProtKB-KW"/>
</dbReference>
<dbReference type="Pfam" id="PF08241">
    <property type="entry name" value="Methyltransf_11"/>
    <property type="match status" value="1"/>
</dbReference>
<name>A0ABR7TFP7_9LACT</name>
<comment type="caution">
    <text evidence="2">The sequence shown here is derived from an EMBL/GenBank/DDBJ whole genome shotgun (WGS) entry which is preliminary data.</text>
</comment>
<reference evidence="2 3" key="1">
    <citation type="journal article" date="2020" name="Microorganisms">
        <title>New Insight into Antimicrobial Compounds from Food and Marine-Sourced Carnobacterium Species through Phenotype and Genome Analyses.</title>
        <authorList>
            <person name="Begrem S."/>
            <person name="Ivaniuk F."/>
            <person name="Gigout-Chevalier F."/>
            <person name="Kolypczuk L."/>
            <person name="Bonnetot S."/>
            <person name="Leroi F."/>
            <person name="Grovel O."/>
            <person name="Delbarre-Ladrat C."/>
            <person name="Passerini D."/>
        </authorList>
    </citation>
    <scope>NUCLEOTIDE SEQUENCE [LARGE SCALE GENOMIC DNA]</scope>
    <source>
        <strain evidence="2 3">MIP2551</strain>
    </source>
</reference>
<gene>
    <name evidence="2" type="ORF">GLO26_10470</name>
</gene>
<sequence length="251" mass="29086">MKKNIKTEDTIKRWDNFAETYSKSHTEQGDVHKEIFLNPTLFSLMGTVKNKKILDAGCGEGYLSRLLAKSDANVTAVDYSPKMIEIARERTPNELSIHYIEGNCEDLHSLEDASFDLIVSNMVIHDLENYKKTFKEMFRLLVDGGTFVFSILHPCFVTPGSGWEKTENGEKLHWNVDNYFYEGAYEQKLGNTEKMVYFHRTLTTYINTLIQTGFTLECMVEPVPSKEMLEKYPSFEEDFRCADFMVFKLKK</sequence>
<keyword evidence="2" id="KW-0489">Methyltransferase</keyword>
<dbReference type="RefSeq" id="WP_187949171.1">
    <property type="nucleotide sequence ID" value="NZ_JAMAYM010000007.1"/>
</dbReference>
<keyword evidence="3" id="KW-1185">Reference proteome</keyword>
<dbReference type="GO" id="GO:0032259">
    <property type="term" value="P:methylation"/>
    <property type="evidence" value="ECO:0007669"/>
    <property type="project" value="UniProtKB-KW"/>
</dbReference>
<dbReference type="PANTHER" id="PTHR43861">
    <property type="entry name" value="TRANS-ACONITATE 2-METHYLTRANSFERASE-RELATED"/>
    <property type="match status" value="1"/>
</dbReference>
<dbReference type="InterPro" id="IPR013216">
    <property type="entry name" value="Methyltransf_11"/>
</dbReference>
<accession>A0ABR7TFP7</accession>
<proteinExistence type="predicted"/>
<dbReference type="CDD" id="cd02440">
    <property type="entry name" value="AdoMet_MTases"/>
    <property type="match status" value="1"/>
</dbReference>
<dbReference type="EMBL" id="WNJQ01000013">
    <property type="protein sequence ID" value="MBC9826208.1"/>
    <property type="molecule type" value="Genomic_DNA"/>
</dbReference>
<dbReference type="Proteomes" id="UP000638836">
    <property type="component" value="Unassembled WGS sequence"/>
</dbReference>
<dbReference type="PANTHER" id="PTHR43861:SF1">
    <property type="entry name" value="TRANS-ACONITATE 2-METHYLTRANSFERASE"/>
    <property type="match status" value="1"/>
</dbReference>
<evidence type="ECO:0000313" key="2">
    <source>
        <dbReference type="EMBL" id="MBC9826208.1"/>
    </source>
</evidence>
<feature type="domain" description="Methyltransferase type 11" evidence="1">
    <location>
        <begin position="54"/>
        <end position="149"/>
    </location>
</feature>
<evidence type="ECO:0000313" key="3">
    <source>
        <dbReference type="Proteomes" id="UP000638836"/>
    </source>
</evidence>
<evidence type="ECO:0000259" key="1">
    <source>
        <dbReference type="Pfam" id="PF08241"/>
    </source>
</evidence>
<organism evidence="2 3">
    <name type="scientific">Carnobacterium inhibens</name>
    <dbReference type="NCBI Taxonomy" id="147709"/>
    <lineage>
        <taxon>Bacteria</taxon>
        <taxon>Bacillati</taxon>
        <taxon>Bacillota</taxon>
        <taxon>Bacilli</taxon>
        <taxon>Lactobacillales</taxon>
        <taxon>Carnobacteriaceae</taxon>
        <taxon>Carnobacterium</taxon>
    </lineage>
</organism>
<dbReference type="SUPFAM" id="SSF53335">
    <property type="entry name" value="S-adenosyl-L-methionine-dependent methyltransferases"/>
    <property type="match status" value="1"/>
</dbReference>
<dbReference type="InterPro" id="IPR029063">
    <property type="entry name" value="SAM-dependent_MTases_sf"/>
</dbReference>
<protein>
    <submittedName>
        <fullName evidence="2">Methyltransferase domain-containing protein</fullName>
    </submittedName>
</protein>